<dbReference type="SMART" id="SM00346">
    <property type="entry name" value="HTH_ICLR"/>
    <property type="match status" value="1"/>
</dbReference>
<dbReference type="InterPro" id="IPR050707">
    <property type="entry name" value="HTH_MetabolicPath_Reg"/>
</dbReference>
<evidence type="ECO:0000259" key="4">
    <source>
        <dbReference type="PROSITE" id="PS51077"/>
    </source>
</evidence>
<dbReference type="Pfam" id="PF01614">
    <property type="entry name" value="IclR_C"/>
    <property type="match status" value="1"/>
</dbReference>
<evidence type="ECO:0000259" key="5">
    <source>
        <dbReference type="PROSITE" id="PS51078"/>
    </source>
</evidence>
<dbReference type="GO" id="GO:0003700">
    <property type="term" value="F:DNA-binding transcription factor activity"/>
    <property type="evidence" value="ECO:0007669"/>
    <property type="project" value="TreeGrafter"/>
</dbReference>
<dbReference type="PANTHER" id="PTHR30136">
    <property type="entry name" value="HELIX-TURN-HELIX TRANSCRIPTIONAL REGULATOR, ICLR FAMILY"/>
    <property type="match status" value="1"/>
</dbReference>
<name>A0A089L6E3_PAEBO</name>
<dbReference type="InterPro" id="IPR036388">
    <property type="entry name" value="WH-like_DNA-bd_sf"/>
</dbReference>
<dbReference type="HOGENOM" id="CLU_062618_7_1_9"/>
<dbReference type="GO" id="GO:0045892">
    <property type="term" value="P:negative regulation of DNA-templated transcription"/>
    <property type="evidence" value="ECO:0007669"/>
    <property type="project" value="TreeGrafter"/>
</dbReference>
<evidence type="ECO:0000256" key="3">
    <source>
        <dbReference type="ARBA" id="ARBA00023163"/>
    </source>
</evidence>
<keyword evidence="2" id="KW-0238">DNA-binding</keyword>
<proteinExistence type="predicted"/>
<dbReference type="Gene3D" id="1.10.10.10">
    <property type="entry name" value="Winged helix-like DNA-binding domain superfamily/Winged helix DNA-binding domain"/>
    <property type="match status" value="1"/>
</dbReference>
<dbReference type="PROSITE" id="PS51078">
    <property type="entry name" value="ICLR_ED"/>
    <property type="match status" value="1"/>
</dbReference>
<accession>A0A089L6E3</accession>
<dbReference type="InterPro" id="IPR014757">
    <property type="entry name" value="Tscrpt_reg_IclR_C"/>
</dbReference>
<dbReference type="Pfam" id="PF09339">
    <property type="entry name" value="HTH_IclR"/>
    <property type="match status" value="1"/>
</dbReference>
<evidence type="ECO:0000313" key="7">
    <source>
        <dbReference type="Proteomes" id="UP000029518"/>
    </source>
</evidence>
<protein>
    <recommendedName>
        <fullName evidence="8">IclR family transcriptional regulator</fullName>
    </recommendedName>
</protein>
<keyword evidence="1" id="KW-0805">Transcription regulation</keyword>
<dbReference type="RefSeq" id="WP_042211301.1">
    <property type="nucleotide sequence ID" value="NZ_CP009285.1"/>
</dbReference>
<dbReference type="PANTHER" id="PTHR30136:SF24">
    <property type="entry name" value="HTH-TYPE TRANSCRIPTIONAL REPRESSOR ALLR"/>
    <property type="match status" value="1"/>
</dbReference>
<dbReference type="Proteomes" id="UP000029518">
    <property type="component" value="Chromosome"/>
</dbReference>
<evidence type="ECO:0000313" key="6">
    <source>
        <dbReference type="EMBL" id="AIQ57041.1"/>
    </source>
</evidence>
<dbReference type="OrthoDB" id="9791752at2"/>
<dbReference type="SUPFAM" id="SSF46785">
    <property type="entry name" value="Winged helix' DNA-binding domain"/>
    <property type="match status" value="1"/>
</dbReference>
<dbReference type="InterPro" id="IPR029016">
    <property type="entry name" value="GAF-like_dom_sf"/>
</dbReference>
<dbReference type="InterPro" id="IPR036390">
    <property type="entry name" value="WH_DNA-bd_sf"/>
</dbReference>
<dbReference type="InterPro" id="IPR005471">
    <property type="entry name" value="Tscrpt_reg_IclR_N"/>
</dbReference>
<evidence type="ECO:0000256" key="2">
    <source>
        <dbReference type="ARBA" id="ARBA00023125"/>
    </source>
</evidence>
<gene>
    <name evidence="6" type="ORF">PBOR_08940</name>
</gene>
<evidence type="ECO:0000256" key="1">
    <source>
        <dbReference type="ARBA" id="ARBA00023015"/>
    </source>
</evidence>
<sequence length="251" mass="27473">MERKNGTHTLSRALDILFALSEANGTLTVSEIAEKVSIPESSTYRFLQTLEMNGIIERKGKNQISLGLRILDLARSLNKQIQRDLLSLALPVMIELTEKTGETSILFVRAGLDAVCIQHVKGRGLIQFTIENGRRLPLHLGASGKCILAFETEKTIERLAALLVPEEERGELINGLRHIREEGYSYTKGEADPDVFAIGAPVLDNYGLIVASLAVAGPYFRCTEDNKKVLIEAVVCASRQLSQLVGGEGEA</sequence>
<feature type="domain" description="HTH iclR-type" evidence="4">
    <location>
        <begin position="7"/>
        <end position="68"/>
    </location>
</feature>
<dbReference type="GO" id="GO:0003677">
    <property type="term" value="F:DNA binding"/>
    <property type="evidence" value="ECO:0007669"/>
    <property type="project" value="UniProtKB-KW"/>
</dbReference>
<dbReference type="PROSITE" id="PS51077">
    <property type="entry name" value="HTH_ICLR"/>
    <property type="match status" value="1"/>
</dbReference>
<dbReference type="InterPro" id="IPR011991">
    <property type="entry name" value="ArsR-like_HTH"/>
</dbReference>
<dbReference type="KEGG" id="pbd:PBOR_08940"/>
<dbReference type="CDD" id="cd00090">
    <property type="entry name" value="HTH_ARSR"/>
    <property type="match status" value="1"/>
</dbReference>
<dbReference type="SUPFAM" id="SSF55781">
    <property type="entry name" value="GAF domain-like"/>
    <property type="match status" value="1"/>
</dbReference>
<dbReference type="AlphaFoldDB" id="A0A089L6E3"/>
<keyword evidence="7" id="KW-1185">Reference proteome</keyword>
<keyword evidence="3" id="KW-0804">Transcription</keyword>
<organism evidence="6 7">
    <name type="scientific">Paenibacillus borealis</name>
    <dbReference type="NCBI Taxonomy" id="160799"/>
    <lineage>
        <taxon>Bacteria</taxon>
        <taxon>Bacillati</taxon>
        <taxon>Bacillota</taxon>
        <taxon>Bacilli</taxon>
        <taxon>Bacillales</taxon>
        <taxon>Paenibacillaceae</taxon>
        <taxon>Paenibacillus</taxon>
    </lineage>
</organism>
<evidence type="ECO:0008006" key="8">
    <source>
        <dbReference type="Google" id="ProtNLM"/>
    </source>
</evidence>
<dbReference type="EMBL" id="CP009285">
    <property type="protein sequence ID" value="AIQ57041.1"/>
    <property type="molecule type" value="Genomic_DNA"/>
</dbReference>
<reference evidence="6" key="1">
    <citation type="submission" date="2014-08" db="EMBL/GenBank/DDBJ databases">
        <title>Comparative genomics of the Paenibacillus odorifer group.</title>
        <authorList>
            <person name="den Bakker H.C."/>
            <person name="Tsai Y.-C.Y.-C."/>
            <person name="Martin N."/>
            <person name="Korlach J."/>
            <person name="Wiedmann M."/>
        </authorList>
    </citation>
    <scope>NUCLEOTIDE SEQUENCE [LARGE SCALE GENOMIC DNA]</scope>
    <source>
        <strain evidence="6">DSM 13188</strain>
    </source>
</reference>
<feature type="domain" description="IclR-ED" evidence="5">
    <location>
        <begin position="69"/>
        <end position="247"/>
    </location>
</feature>
<dbReference type="Gene3D" id="3.30.450.40">
    <property type="match status" value="1"/>
</dbReference>